<keyword evidence="7 9" id="KW-1133">Transmembrane helix</keyword>
<evidence type="ECO:0000256" key="4">
    <source>
        <dbReference type="ARBA" id="ARBA00022679"/>
    </source>
</evidence>
<evidence type="ECO:0000256" key="5">
    <source>
        <dbReference type="ARBA" id="ARBA00022692"/>
    </source>
</evidence>
<comment type="subcellular location">
    <subcellularLocation>
        <location evidence="1">Endoplasmic reticulum membrane</location>
        <topology evidence="1">Single-pass membrane protein</topology>
    </subcellularLocation>
</comment>
<dbReference type="Pfam" id="PF13692">
    <property type="entry name" value="Glyco_trans_1_4"/>
    <property type="match status" value="1"/>
</dbReference>
<dbReference type="Pfam" id="PF13579">
    <property type="entry name" value="Glyco_trans_4_4"/>
    <property type="match status" value="1"/>
</dbReference>
<dbReference type="FunFam" id="3.40.50.2000:FF:000109">
    <property type="entry name" value="Chitobiosyldiphosphodolichol beta-mannosyltransferase"/>
    <property type="match status" value="1"/>
</dbReference>
<comment type="pathway">
    <text evidence="2">Protein modification; protein glycosylation.</text>
</comment>
<evidence type="ECO:0000256" key="8">
    <source>
        <dbReference type="ARBA" id="ARBA00023136"/>
    </source>
</evidence>
<keyword evidence="3" id="KW-0328">Glycosyltransferase</keyword>
<name>A0AA39D8M6_VITRO</name>
<dbReference type="Gene3D" id="3.40.50.2000">
    <property type="entry name" value="Glycogen Phosphorylase B"/>
    <property type="match status" value="1"/>
</dbReference>
<dbReference type="PANTHER" id="PTHR13036:SF0">
    <property type="entry name" value="CHITOBIOSYLDIPHOSPHODOLICHOL BETA-MANNOSYLTRANSFERASE"/>
    <property type="match status" value="1"/>
</dbReference>
<dbReference type="Proteomes" id="UP001168098">
    <property type="component" value="Unassembled WGS sequence"/>
</dbReference>
<dbReference type="PANTHER" id="PTHR13036">
    <property type="entry name" value="BETA1,4 MANNOSYLTRANSFERASE"/>
    <property type="match status" value="1"/>
</dbReference>
<sequence>MSGRKEENIGRRGRAAVVVLGDIGRSPRMQYHALSLARQASLEVDIVAYGGSTPHSAVLENQSIHIHTMKQWPTIPRIVSKIFYPLVLLFKALFQFFTLFWFLCVKIPSPDVFIVQNPPSVPTLVAVKWASWLRNSAFIVDWHNFGYTLLGLSLGRSSRFVALYHWFEKYYGKAANGSLCVTRAMQHELAQNWGIKATVLYDQPPEFFRPTPMEEKHKLFCRLHKDLCHPRSGQDCVTAGTMELWNQDTDETLFTAKMDTDIFLKSNRPALVVSSTSWTPDEDFSMLLEAAVMYDRRVAAILNEDDSTKEEVLWKETNSGKQFLYPRLLFIITGKGPNKEKYEEKIRRLKLNRVAFRTMWLSAEDYPLLLGSADLGICLHTSSSGLDLPMKVVDMFGCGLPVCAVSYSCIEELVKVEKNGLLFSSSSELANELLMLFKGFPDNCDALKLLRNGVVEAGFSARWDTEWERHAKPLISKVISEHCN</sequence>
<feature type="transmembrane region" description="Helical" evidence="9">
    <location>
        <begin position="82"/>
        <end position="103"/>
    </location>
</feature>
<evidence type="ECO:0000259" key="10">
    <source>
        <dbReference type="Pfam" id="PF13579"/>
    </source>
</evidence>
<dbReference type="InterPro" id="IPR028098">
    <property type="entry name" value="Glyco_trans_4-like_N"/>
</dbReference>
<protein>
    <recommendedName>
        <fullName evidence="10">Glycosyltransferase subfamily 4-like N-terminal domain-containing protein</fullName>
    </recommendedName>
</protein>
<keyword evidence="4" id="KW-0808">Transferase</keyword>
<dbReference type="FunFam" id="3.40.50.2000:FF:000083">
    <property type="entry name" value="UDP-glycosyltransferase TURAN isoform X1"/>
    <property type="match status" value="1"/>
</dbReference>
<evidence type="ECO:0000256" key="3">
    <source>
        <dbReference type="ARBA" id="ARBA00022676"/>
    </source>
</evidence>
<evidence type="ECO:0000313" key="11">
    <source>
        <dbReference type="EMBL" id="KAJ9674200.1"/>
    </source>
</evidence>
<comment type="caution">
    <text evidence="11">The sequence shown here is derived from an EMBL/GenBank/DDBJ whole genome shotgun (WGS) entry which is preliminary data.</text>
</comment>
<dbReference type="InterPro" id="IPR026051">
    <property type="entry name" value="ALG1-like"/>
</dbReference>
<gene>
    <name evidence="11" type="ORF">PVL29_023637</name>
</gene>
<keyword evidence="8 9" id="KW-0472">Membrane</keyword>
<dbReference type="GO" id="GO:0000030">
    <property type="term" value="F:mannosyltransferase activity"/>
    <property type="evidence" value="ECO:0007669"/>
    <property type="project" value="InterPro"/>
</dbReference>
<evidence type="ECO:0000256" key="2">
    <source>
        <dbReference type="ARBA" id="ARBA00004922"/>
    </source>
</evidence>
<evidence type="ECO:0000313" key="12">
    <source>
        <dbReference type="Proteomes" id="UP001168098"/>
    </source>
</evidence>
<dbReference type="SUPFAM" id="SSF53756">
    <property type="entry name" value="UDP-Glycosyltransferase/glycogen phosphorylase"/>
    <property type="match status" value="2"/>
</dbReference>
<dbReference type="CDD" id="cd03816">
    <property type="entry name" value="GT33_ALG1-like"/>
    <property type="match status" value="1"/>
</dbReference>
<feature type="domain" description="Glycosyltransferase subfamily 4-like N-terminal" evidence="10">
    <location>
        <begin position="39"/>
        <end position="197"/>
    </location>
</feature>
<evidence type="ECO:0000256" key="1">
    <source>
        <dbReference type="ARBA" id="ARBA00004389"/>
    </source>
</evidence>
<proteinExistence type="predicted"/>
<evidence type="ECO:0000256" key="9">
    <source>
        <dbReference type="SAM" id="Phobius"/>
    </source>
</evidence>
<evidence type="ECO:0000256" key="7">
    <source>
        <dbReference type="ARBA" id="ARBA00022989"/>
    </source>
</evidence>
<dbReference type="AlphaFoldDB" id="A0AA39D8M6"/>
<evidence type="ECO:0000256" key="6">
    <source>
        <dbReference type="ARBA" id="ARBA00022824"/>
    </source>
</evidence>
<organism evidence="11 12">
    <name type="scientific">Vitis rotundifolia</name>
    <name type="common">Muscadine grape</name>
    <dbReference type="NCBI Taxonomy" id="103349"/>
    <lineage>
        <taxon>Eukaryota</taxon>
        <taxon>Viridiplantae</taxon>
        <taxon>Streptophyta</taxon>
        <taxon>Embryophyta</taxon>
        <taxon>Tracheophyta</taxon>
        <taxon>Spermatophyta</taxon>
        <taxon>Magnoliopsida</taxon>
        <taxon>eudicotyledons</taxon>
        <taxon>Gunneridae</taxon>
        <taxon>Pentapetalae</taxon>
        <taxon>rosids</taxon>
        <taxon>Vitales</taxon>
        <taxon>Vitaceae</taxon>
        <taxon>Viteae</taxon>
        <taxon>Vitis</taxon>
    </lineage>
</organism>
<keyword evidence="6" id="KW-0256">Endoplasmic reticulum</keyword>
<dbReference type="GO" id="GO:0005789">
    <property type="term" value="C:endoplasmic reticulum membrane"/>
    <property type="evidence" value="ECO:0007669"/>
    <property type="project" value="UniProtKB-SubCell"/>
</dbReference>
<dbReference type="EMBL" id="JARBHA010000018">
    <property type="protein sequence ID" value="KAJ9674200.1"/>
    <property type="molecule type" value="Genomic_DNA"/>
</dbReference>
<accession>A0AA39D8M6</accession>
<keyword evidence="5 9" id="KW-0812">Transmembrane</keyword>
<reference evidence="11 12" key="1">
    <citation type="journal article" date="2023" name="BMC Biotechnol.">
        <title>Vitis rotundifolia cv Carlos genome sequencing.</title>
        <authorList>
            <person name="Huff M."/>
            <person name="Hulse-Kemp A."/>
            <person name="Scheffler B."/>
            <person name="Youngblood R."/>
            <person name="Simpson S."/>
            <person name="Babiker E."/>
            <person name="Staton M."/>
        </authorList>
    </citation>
    <scope>NUCLEOTIDE SEQUENCE [LARGE SCALE GENOMIC DNA]</scope>
    <source>
        <tissue evidence="11">Leaf</tissue>
    </source>
</reference>
<keyword evidence="12" id="KW-1185">Reference proteome</keyword>